<evidence type="ECO:0000313" key="3">
    <source>
        <dbReference type="Proteomes" id="UP000532311"/>
    </source>
</evidence>
<proteinExistence type="predicted"/>
<dbReference type="AlphaFoldDB" id="A0A8H5XKL4"/>
<dbReference type="Proteomes" id="UP000532311">
    <property type="component" value="Unassembled WGS sequence"/>
</dbReference>
<keyword evidence="3" id="KW-1185">Reference proteome</keyword>
<dbReference type="Pfam" id="PF00646">
    <property type="entry name" value="F-box"/>
    <property type="match status" value="1"/>
</dbReference>
<feature type="domain" description="F-box" evidence="1">
    <location>
        <begin position="10"/>
        <end position="55"/>
    </location>
</feature>
<dbReference type="PROSITE" id="PS50181">
    <property type="entry name" value="FBOX"/>
    <property type="match status" value="1"/>
</dbReference>
<reference evidence="2 3" key="1">
    <citation type="submission" date="2020-05" db="EMBL/GenBank/DDBJ databases">
        <title>Identification and distribution of gene clusters putatively required for synthesis of sphingolipid metabolism inhibitors in phylogenetically diverse species of the filamentous fungus Fusarium.</title>
        <authorList>
            <person name="Kim H.-S."/>
            <person name="Busman M."/>
            <person name="Brown D.W."/>
            <person name="Divon H."/>
            <person name="Uhlig S."/>
            <person name="Proctor R.H."/>
        </authorList>
    </citation>
    <scope>NUCLEOTIDE SEQUENCE [LARGE SCALE GENOMIC DNA]</scope>
    <source>
        <strain evidence="2 3">NRRL 26131</strain>
    </source>
</reference>
<sequence length="399" mass="45589">MAAPPPTTPILPLNSFPAEILENVASFMSASDLDGPSRTSKRLRSTVAKSLFRSVKFRGSDASLASQLMCFLGHEYMGTTTIIGNSIKYLSIVLRKKDYGYNIPDNARSSALPMLIVQTLQRARMLVAVRIDVRWFSSKQAKLFREAFHLLPRMRHVQSLRLTTHFDTMRVIFTKCALENLNAIQICGGLKSRAFDVIKSGCPQLKRLRFFLSDPLEDYPRLVEEDASRCIGNAFAQLEWLVIAEPLGFSEGSSFFYHVPIAWDDAPHVLIFTRRYAYRPYAEFISQLPAVERLILSLTRIPSLRRFAIGISPQEDQREDEHVWLAPLRTWVTRNIFRLFIEYIGEVLPNLEMICIIEQSDEYKFLWIHTGVREVSGGDMNVRTTMRGNPNSFPLGLDF</sequence>
<evidence type="ECO:0000313" key="2">
    <source>
        <dbReference type="EMBL" id="KAF5695299.1"/>
    </source>
</evidence>
<protein>
    <recommendedName>
        <fullName evidence="1">F-box domain-containing protein</fullName>
    </recommendedName>
</protein>
<comment type="caution">
    <text evidence="2">The sequence shown here is derived from an EMBL/GenBank/DDBJ whole genome shotgun (WGS) entry which is preliminary data.</text>
</comment>
<dbReference type="EMBL" id="JAAQPF010000978">
    <property type="protein sequence ID" value="KAF5695299.1"/>
    <property type="molecule type" value="Genomic_DNA"/>
</dbReference>
<name>A0A8H5XKL4_9HYPO</name>
<organism evidence="2 3">
    <name type="scientific">Fusarium globosum</name>
    <dbReference type="NCBI Taxonomy" id="78864"/>
    <lineage>
        <taxon>Eukaryota</taxon>
        <taxon>Fungi</taxon>
        <taxon>Dikarya</taxon>
        <taxon>Ascomycota</taxon>
        <taxon>Pezizomycotina</taxon>
        <taxon>Sordariomycetes</taxon>
        <taxon>Hypocreomycetidae</taxon>
        <taxon>Hypocreales</taxon>
        <taxon>Nectriaceae</taxon>
        <taxon>Fusarium</taxon>
        <taxon>Fusarium fujikuroi species complex</taxon>
    </lineage>
</organism>
<evidence type="ECO:0000259" key="1">
    <source>
        <dbReference type="PROSITE" id="PS50181"/>
    </source>
</evidence>
<dbReference type="InterPro" id="IPR001810">
    <property type="entry name" value="F-box_dom"/>
</dbReference>
<accession>A0A8H5XKL4</accession>
<gene>
    <name evidence="2" type="ORF">FGLOB1_14052</name>
</gene>